<accession>A0A915IDZ7</accession>
<evidence type="ECO:0000256" key="1">
    <source>
        <dbReference type="ARBA" id="ARBA00006484"/>
    </source>
</evidence>
<evidence type="ECO:0000313" key="4">
    <source>
        <dbReference type="WBParaSite" id="nRc.2.0.1.t12405-RA"/>
    </source>
</evidence>
<dbReference type="Proteomes" id="UP000887565">
    <property type="component" value="Unplaced"/>
</dbReference>
<dbReference type="InterPro" id="IPR036291">
    <property type="entry name" value="NAD(P)-bd_dom_sf"/>
</dbReference>
<sequence length="144" mass="15924">MTNWTICSTSSCNSSNSSLRSLSSLFNDLIRCLSSCIPMTRSPMAPTNAQDSVITGSKVIWAARDVEKAQNELESSSICYCFLSKNKPSLESYVQYIDLSSLKSIEKFADDLKKKESRLNILVLNAAYHGGYRLTEDGFEQTAG</sequence>
<keyword evidence="3" id="KW-1185">Reference proteome</keyword>
<organism evidence="3 4">
    <name type="scientific">Romanomermis culicivorax</name>
    <name type="common">Nematode worm</name>
    <dbReference type="NCBI Taxonomy" id="13658"/>
    <lineage>
        <taxon>Eukaryota</taxon>
        <taxon>Metazoa</taxon>
        <taxon>Ecdysozoa</taxon>
        <taxon>Nematoda</taxon>
        <taxon>Enoplea</taxon>
        <taxon>Dorylaimia</taxon>
        <taxon>Mermithida</taxon>
        <taxon>Mermithoidea</taxon>
        <taxon>Mermithidae</taxon>
        <taxon>Romanomermis</taxon>
    </lineage>
</organism>
<dbReference type="SUPFAM" id="SSF51735">
    <property type="entry name" value="NAD(P)-binding Rossmann-fold domains"/>
    <property type="match status" value="1"/>
</dbReference>
<evidence type="ECO:0000313" key="3">
    <source>
        <dbReference type="Proteomes" id="UP000887565"/>
    </source>
</evidence>
<keyword evidence="2" id="KW-0560">Oxidoreductase</keyword>
<dbReference type="PANTHER" id="PTHR24320">
    <property type="entry name" value="RETINOL DEHYDROGENASE"/>
    <property type="match status" value="1"/>
</dbReference>
<dbReference type="PANTHER" id="PTHR24320:SF148">
    <property type="entry name" value="NAD(P)-BINDING ROSSMANN-FOLD SUPERFAMILY PROTEIN"/>
    <property type="match status" value="1"/>
</dbReference>
<evidence type="ECO:0000256" key="2">
    <source>
        <dbReference type="ARBA" id="ARBA00023002"/>
    </source>
</evidence>
<dbReference type="AlphaFoldDB" id="A0A915IDZ7"/>
<comment type="similarity">
    <text evidence="1">Belongs to the short-chain dehydrogenases/reductases (SDR) family.</text>
</comment>
<dbReference type="GO" id="GO:0016491">
    <property type="term" value="F:oxidoreductase activity"/>
    <property type="evidence" value="ECO:0007669"/>
    <property type="project" value="UniProtKB-KW"/>
</dbReference>
<dbReference type="WBParaSite" id="nRc.2.0.1.t12405-RA">
    <property type="protein sequence ID" value="nRc.2.0.1.t12405-RA"/>
    <property type="gene ID" value="nRc.2.0.1.g12405"/>
</dbReference>
<reference evidence="4" key="1">
    <citation type="submission" date="2022-11" db="UniProtKB">
        <authorList>
            <consortium name="WormBaseParasite"/>
        </authorList>
    </citation>
    <scope>IDENTIFICATION</scope>
</reference>
<protein>
    <submittedName>
        <fullName evidence="4">Uncharacterized protein</fullName>
    </submittedName>
</protein>
<dbReference type="Gene3D" id="3.40.50.720">
    <property type="entry name" value="NAD(P)-binding Rossmann-like Domain"/>
    <property type="match status" value="1"/>
</dbReference>
<proteinExistence type="inferred from homology"/>
<name>A0A915IDZ7_ROMCU</name>